<dbReference type="GO" id="GO:0005829">
    <property type="term" value="C:cytosol"/>
    <property type="evidence" value="ECO:0007669"/>
    <property type="project" value="TreeGrafter"/>
</dbReference>
<sequence>MLIGKKILLVEDDQFIRELYEIYLKEDGYIVVGAENGQEGVDRFKAEFFDLVLLDILLPEKDGITVLAEIQAINNKIPVVMLTNLAQQSMVTKAFELGAAGYLLKARINRKDLLKEVKGFVEQPMDVKSVTSIASS</sequence>
<reference evidence="8 9" key="1">
    <citation type="journal article" date="2016" name="Nat. Commun.">
        <title>Thousands of microbial genomes shed light on interconnected biogeochemical processes in an aquifer system.</title>
        <authorList>
            <person name="Anantharaman K."/>
            <person name="Brown C.T."/>
            <person name="Hug L.A."/>
            <person name="Sharon I."/>
            <person name="Castelle C.J."/>
            <person name="Probst A.J."/>
            <person name="Thomas B.C."/>
            <person name="Singh A."/>
            <person name="Wilkins M.J."/>
            <person name="Karaoz U."/>
            <person name="Brodie E.L."/>
            <person name="Williams K.H."/>
            <person name="Hubbard S.S."/>
            <person name="Banfield J.F."/>
        </authorList>
    </citation>
    <scope>NUCLEOTIDE SEQUENCE [LARGE SCALE GENOMIC DNA]</scope>
</reference>
<gene>
    <name evidence="8" type="ORF">A3A78_01870</name>
</gene>
<keyword evidence="1 6" id="KW-0597">Phosphoprotein</keyword>
<dbReference type="InterPro" id="IPR011006">
    <property type="entry name" value="CheY-like_superfamily"/>
</dbReference>
<keyword evidence="3" id="KW-0805">Transcription regulation</keyword>
<dbReference type="InterPro" id="IPR001789">
    <property type="entry name" value="Sig_transdc_resp-reg_receiver"/>
</dbReference>
<dbReference type="GO" id="GO:0000156">
    <property type="term" value="F:phosphorelay response regulator activity"/>
    <property type="evidence" value="ECO:0007669"/>
    <property type="project" value="TreeGrafter"/>
</dbReference>
<dbReference type="Pfam" id="PF00072">
    <property type="entry name" value="Response_reg"/>
    <property type="match status" value="1"/>
</dbReference>
<dbReference type="CDD" id="cd17574">
    <property type="entry name" value="REC_OmpR"/>
    <property type="match status" value="1"/>
</dbReference>
<accession>A0A1F4VEU4</accession>
<evidence type="ECO:0000256" key="3">
    <source>
        <dbReference type="ARBA" id="ARBA00023015"/>
    </source>
</evidence>
<evidence type="ECO:0000256" key="4">
    <source>
        <dbReference type="ARBA" id="ARBA00023125"/>
    </source>
</evidence>
<keyword evidence="2" id="KW-0902">Two-component regulatory system</keyword>
<dbReference type="GO" id="GO:0000976">
    <property type="term" value="F:transcription cis-regulatory region binding"/>
    <property type="evidence" value="ECO:0007669"/>
    <property type="project" value="TreeGrafter"/>
</dbReference>
<evidence type="ECO:0000313" key="8">
    <source>
        <dbReference type="EMBL" id="OGC55766.1"/>
    </source>
</evidence>
<evidence type="ECO:0000256" key="6">
    <source>
        <dbReference type="PROSITE-ProRule" id="PRU00169"/>
    </source>
</evidence>
<dbReference type="InterPro" id="IPR039420">
    <property type="entry name" value="WalR-like"/>
</dbReference>
<dbReference type="AlphaFoldDB" id="A0A1F4VEU4"/>
<proteinExistence type="predicted"/>
<comment type="caution">
    <text evidence="8">The sequence shown here is derived from an EMBL/GenBank/DDBJ whole genome shotgun (WGS) entry which is preliminary data.</text>
</comment>
<dbReference type="GO" id="GO:0006355">
    <property type="term" value="P:regulation of DNA-templated transcription"/>
    <property type="evidence" value="ECO:0007669"/>
    <property type="project" value="TreeGrafter"/>
</dbReference>
<dbReference type="PANTHER" id="PTHR48111">
    <property type="entry name" value="REGULATOR OF RPOS"/>
    <property type="match status" value="1"/>
</dbReference>
<organism evidence="8 9">
    <name type="scientific">candidate division WWE3 bacterium RIFCSPLOWO2_01_FULL_41_18</name>
    <dbReference type="NCBI Taxonomy" id="1802625"/>
    <lineage>
        <taxon>Bacteria</taxon>
        <taxon>Katanobacteria</taxon>
    </lineage>
</organism>
<evidence type="ECO:0000256" key="5">
    <source>
        <dbReference type="ARBA" id="ARBA00023163"/>
    </source>
</evidence>
<feature type="modified residue" description="4-aspartylphosphate" evidence="6">
    <location>
        <position position="55"/>
    </location>
</feature>
<dbReference type="PROSITE" id="PS50110">
    <property type="entry name" value="RESPONSE_REGULATORY"/>
    <property type="match status" value="1"/>
</dbReference>
<dbReference type="Proteomes" id="UP000176504">
    <property type="component" value="Unassembled WGS sequence"/>
</dbReference>
<feature type="domain" description="Response regulatory" evidence="7">
    <location>
        <begin position="6"/>
        <end position="120"/>
    </location>
</feature>
<evidence type="ECO:0000313" key="9">
    <source>
        <dbReference type="Proteomes" id="UP000176504"/>
    </source>
</evidence>
<dbReference type="PANTHER" id="PTHR48111:SF21">
    <property type="entry name" value="DNA-BINDING DUAL MASTER TRANSCRIPTIONAL REGULATOR RPAA"/>
    <property type="match status" value="1"/>
</dbReference>
<dbReference type="SMART" id="SM00448">
    <property type="entry name" value="REC"/>
    <property type="match status" value="1"/>
</dbReference>
<evidence type="ECO:0000259" key="7">
    <source>
        <dbReference type="PROSITE" id="PS50110"/>
    </source>
</evidence>
<name>A0A1F4VEU4_UNCKA</name>
<keyword evidence="4" id="KW-0238">DNA-binding</keyword>
<dbReference type="SUPFAM" id="SSF52172">
    <property type="entry name" value="CheY-like"/>
    <property type="match status" value="1"/>
</dbReference>
<protein>
    <recommendedName>
        <fullName evidence="7">Response regulatory domain-containing protein</fullName>
    </recommendedName>
</protein>
<evidence type="ECO:0000256" key="1">
    <source>
        <dbReference type="ARBA" id="ARBA00022553"/>
    </source>
</evidence>
<dbReference type="EMBL" id="MEVI01000001">
    <property type="protein sequence ID" value="OGC55766.1"/>
    <property type="molecule type" value="Genomic_DNA"/>
</dbReference>
<keyword evidence="5" id="KW-0804">Transcription</keyword>
<dbReference type="Gene3D" id="3.40.50.2300">
    <property type="match status" value="1"/>
</dbReference>
<evidence type="ECO:0000256" key="2">
    <source>
        <dbReference type="ARBA" id="ARBA00023012"/>
    </source>
</evidence>
<dbReference type="GO" id="GO:0032993">
    <property type="term" value="C:protein-DNA complex"/>
    <property type="evidence" value="ECO:0007669"/>
    <property type="project" value="TreeGrafter"/>
</dbReference>